<dbReference type="InterPro" id="IPR014751">
    <property type="entry name" value="XRCC4-like_C"/>
</dbReference>
<accession>S7NWB6</accession>
<feature type="coiled-coil region" evidence="1">
    <location>
        <begin position="276"/>
        <end position="303"/>
    </location>
</feature>
<evidence type="ECO:0000256" key="1">
    <source>
        <dbReference type="SAM" id="Coils"/>
    </source>
</evidence>
<dbReference type="GO" id="GO:0005737">
    <property type="term" value="C:cytoplasm"/>
    <property type="evidence" value="ECO:0007669"/>
    <property type="project" value="TreeGrafter"/>
</dbReference>
<feature type="coiled-coil region" evidence="1">
    <location>
        <begin position="13"/>
        <end position="68"/>
    </location>
</feature>
<evidence type="ECO:0000313" key="3">
    <source>
        <dbReference type="Proteomes" id="UP000052978"/>
    </source>
</evidence>
<dbReference type="SUPFAM" id="SSF57997">
    <property type="entry name" value="Tropomyosin"/>
    <property type="match status" value="1"/>
</dbReference>
<dbReference type="SUPFAM" id="SSF90257">
    <property type="entry name" value="Myosin rod fragments"/>
    <property type="match status" value="2"/>
</dbReference>
<name>S7NWB6_MYOBR</name>
<feature type="coiled-coil region" evidence="1">
    <location>
        <begin position="534"/>
        <end position="867"/>
    </location>
</feature>
<dbReference type="PANTHER" id="PTHR45615:SF26">
    <property type="entry name" value="MYOSIN-15"/>
    <property type="match status" value="1"/>
</dbReference>
<dbReference type="PANTHER" id="PTHR45615">
    <property type="entry name" value="MYOSIN HEAVY CHAIN, NON-MUSCLE"/>
    <property type="match status" value="1"/>
</dbReference>
<organism evidence="2 3">
    <name type="scientific">Myotis brandtii</name>
    <name type="common">Brandt's bat</name>
    <dbReference type="NCBI Taxonomy" id="109478"/>
    <lineage>
        <taxon>Eukaryota</taxon>
        <taxon>Metazoa</taxon>
        <taxon>Chordata</taxon>
        <taxon>Craniata</taxon>
        <taxon>Vertebrata</taxon>
        <taxon>Euteleostomi</taxon>
        <taxon>Mammalia</taxon>
        <taxon>Eutheria</taxon>
        <taxon>Laurasiatheria</taxon>
        <taxon>Chiroptera</taxon>
        <taxon>Yangochiroptera</taxon>
        <taxon>Vespertilionidae</taxon>
        <taxon>Myotis</taxon>
    </lineage>
</organism>
<dbReference type="GO" id="GO:0016460">
    <property type="term" value="C:myosin II complex"/>
    <property type="evidence" value="ECO:0007669"/>
    <property type="project" value="TreeGrafter"/>
</dbReference>
<dbReference type="GO" id="GO:0000146">
    <property type="term" value="F:microfilament motor activity"/>
    <property type="evidence" value="ECO:0007669"/>
    <property type="project" value="TreeGrafter"/>
</dbReference>
<dbReference type="GO" id="GO:0051015">
    <property type="term" value="F:actin filament binding"/>
    <property type="evidence" value="ECO:0007669"/>
    <property type="project" value="TreeGrafter"/>
</dbReference>
<gene>
    <name evidence="2" type="ORF">D623_10011092</name>
</gene>
<keyword evidence="1" id="KW-0175">Coiled coil</keyword>
<dbReference type="AlphaFoldDB" id="S7NWB6"/>
<dbReference type="Gene3D" id="1.20.5.370">
    <property type="match status" value="4"/>
</dbReference>
<reference evidence="2 3" key="1">
    <citation type="journal article" date="2013" name="Nat. Commun.">
        <title>Genome analysis reveals insights into physiology and longevity of the Brandt's bat Myotis brandtii.</title>
        <authorList>
            <person name="Seim I."/>
            <person name="Fang X."/>
            <person name="Xiong Z."/>
            <person name="Lobanov A.V."/>
            <person name="Huang Z."/>
            <person name="Ma S."/>
            <person name="Feng Y."/>
            <person name="Turanov A.A."/>
            <person name="Zhu Y."/>
            <person name="Lenz T.L."/>
            <person name="Gerashchenko M.V."/>
            <person name="Fan D."/>
            <person name="Hee Yim S."/>
            <person name="Yao X."/>
            <person name="Jordan D."/>
            <person name="Xiong Y."/>
            <person name="Ma Y."/>
            <person name="Lyapunov A.N."/>
            <person name="Chen G."/>
            <person name="Kulakova O.I."/>
            <person name="Sun Y."/>
            <person name="Lee S.G."/>
            <person name="Bronson R.T."/>
            <person name="Moskalev A.A."/>
            <person name="Sunyaev S.R."/>
            <person name="Zhang G."/>
            <person name="Krogh A."/>
            <person name="Wang J."/>
            <person name="Gladyshev V.N."/>
        </authorList>
    </citation>
    <scope>NUCLEOTIDE SEQUENCE [LARGE SCALE GENOMIC DNA]</scope>
</reference>
<evidence type="ECO:0000313" key="2">
    <source>
        <dbReference type="EMBL" id="EPQ01908.1"/>
    </source>
</evidence>
<dbReference type="Gene3D" id="1.20.5.340">
    <property type="match status" value="1"/>
</dbReference>
<dbReference type="Proteomes" id="UP000052978">
    <property type="component" value="Unassembled WGS sequence"/>
</dbReference>
<dbReference type="EMBL" id="KE161119">
    <property type="protein sequence ID" value="EPQ01908.1"/>
    <property type="molecule type" value="Genomic_DNA"/>
</dbReference>
<dbReference type="GO" id="GO:0032982">
    <property type="term" value="C:myosin filament"/>
    <property type="evidence" value="ECO:0007669"/>
    <property type="project" value="TreeGrafter"/>
</dbReference>
<keyword evidence="3" id="KW-1185">Reference proteome</keyword>
<feature type="coiled-coil region" evidence="1">
    <location>
        <begin position="95"/>
        <end position="122"/>
    </location>
</feature>
<protein>
    <submittedName>
        <fullName evidence="2">Myosin heavy chain, cardiac muscle isoform</fullName>
    </submittedName>
</protein>
<feature type="coiled-coil region" evidence="1">
    <location>
        <begin position="150"/>
        <end position="177"/>
    </location>
</feature>
<proteinExistence type="predicted"/>
<sequence>MLKSSAELLIKSKIQLEARVKALSARVEEEAEINSELTARGRKLEDECSEFKKEIDDLETILVKSQKEKCATEHKVVQEARQQTLDDLYTEQEKLSNLSKANLKLKQQVDEFEGALEQERKAKMNVKGKSANWRAISSCTRRVWHRESSQLELTEKLRKKELEMSQMNSKVEHEKDLVAQPQQMVKELQVVIYQTPVNSHTAFERTTQAKVERDRADLTQELEDLNGRLGQAGGDSLASGRKLRDRKRNYRSFVGIWKRPRCTLRQLLKLRHADILTDRKSQIEDLQQIKQKLEKDKSDLQLNVDDHLTHVEQMTELRGQMLNEGAALWWSVSSHMEELCSATSQADGCQYSGGGGSLSCLLSSAKDVRLQLSQPSVTVTFRESNMKNKRPRLSCSGLSPKAMLKWRMKYEDDAIHRTEDLEDAKNKLAIRLQEAAGTRGVANARNDSLERTRHRLQLDLVDALWDLGKACSTAAVLDQKQQHFDMCLDGWRHTCEKSTVSQETLQGENYSLQGLSRAWSQSRSKDLWGSPGFKEEISNLTNQLREENKKLSEMEKGALKCNESKNLCFQLELSDTKAELERRLSEKDEEIENFSLDSATRSRIEATRLKRNMEGDLNETELQLSCANRRVSEATTSLGQLQIEIKDLWMHLDDSTHLNSELKEQVAMAQQRNSLFQSQLEELRSFVDNAPNTTLLGQKKKLEVDVARMQKEAREAMWRCRNAEEKAKKTAAVVANMSEELKKDQDANAHLEKMRSNMEQTIKDLQKRLDEAEQMALMGSRKQIQKLESRAEEGKKYLSRMQTLMDNLQLNVQSYKQQIEAVEAQANQYLSKYKKRQCELNEAKERAEIAESQVNKLKIKAKEFGKKCLEDRRRPHPLPLLLVTICMVIGPSSHCHGLAPPAHLLHHPTTVLLSSGPIRASSASTAAHCQCRIANACHVSRHPLVGELCLATSQAEGYQYSSGGGSLSCLLSSAKDV</sequence>